<evidence type="ECO:0000313" key="3">
    <source>
        <dbReference type="Proteomes" id="UP001470230"/>
    </source>
</evidence>
<proteinExistence type="predicted"/>
<dbReference type="Proteomes" id="UP001470230">
    <property type="component" value="Unassembled WGS sequence"/>
</dbReference>
<protein>
    <submittedName>
        <fullName evidence="2">Uncharacterized protein</fullName>
    </submittedName>
</protein>
<accession>A0ABR2JGE9</accession>
<organism evidence="2 3">
    <name type="scientific">Tritrichomonas musculus</name>
    <dbReference type="NCBI Taxonomy" id="1915356"/>
    <lineage>
        <taxon>Eukaryota</taxon>
        <taxon>Metamonada</taxon>
        <taxon>Parabasalia</taxon>
        <taxon>Tritrichomonadida</taxon>
        <taxon>Tritrichomonadidae</taxon>
        <taxon>Tritrichomonas</taxon>
    </lineage>
</organism>
<evidence type="ECO:0000313" key="2">
    <source>
        <dbReference type="EMBL" id="KAK8876596.1"/>
    </source>
</evidence>
<dbReference type="EMBL" id="JAPFFF010000012">
    <property type="protein sequence ID" value="KAK8876596.1"/>
    <property type="molecule type" value="Genomic_DNA"/>
</dbReference>
<gene>
    <name evidence="2" type="ORF">M9Y10_006814</name>
</gene>
<name>A0ABR2JGE9_9EUKA</name>
<evidence type="ECO:0000256" key="1">
    <source>
        <dbReference type="SAM" id="MobiDB-lite"/>
    </source>
</evidence>
<reference evidence="2 3" key="1">
    <citation type="submission" date="2024-04" db="EMBL/GenBank/DDBJ databases">
        <title>Tritrichomonas musculus Genome.</title>
        <authorList>
            <person name="Alves-Ferreira E."/>
            <person name="Grigg M."/>
            <person name="Lorenzi H."/>
            <person name="Galac M."/>
        </authorList>
    </citation>
    <scope>NUCLEOTIDE SEQUENCE [LARGE SCALE GENOMIC DNA]</scope>
    <source>
        <strain evidence="2 3">EAF2021</strain>
    </source>
</reference>
<sequence length="254" mass="29251">MSTPYKPKKQRSKSAQNKTRRLLVHQTTPDAAASILGSQQFLPGKEGGIFFARTAPETDKKARTKGTYLMADVYLGHTEHVSHNELKTKKSSSDSLILTEHESGKEYFVESSTRIKNIRYLDGIPPRGFDVIKFRKRMPLIYATTARKAADIIRDQKIDHENRSDIAGYGIYLWENIPDARNYSQSGNETFLAADVYFINVYQSLSHPFPTKKEYNEYDTFRGSFQNTRYYMVKHNAQIERLHFIGGIRPKENK</sequence>
<feature type="region of interest" description="Disordered" evidence="1">
    <location>
        <begin position="1"/>
        <end position="20"/>
    </location>
</feature>
<keyword evidence="3" id="KW-1185">Reference proteome</keyword>
<comment type="caution">
    <text evidence="2">The sequence shown here is derived from an EMBL/GenBank/DDBJ whole genome shotgun (WGS) entry which is preliminary data.</text>
</comment>